<name>A0A8S1DWE6_9INSE</name>
<feature type="region of interest" description="Disordered" evidence="1">
    <location>
        <begin position="99"/>
        <end position="135"/>
    </location>
</feature>
<sequence>MTRSLVLLAVLTVLIQGILSKSAKKNEEKTQHDTKNEKFIDLDLDPEIEQQASLGEETRKDAKAVLGMISEEVGLPFLSFPTVDLISDGVKLLLGFGGKKQKPVGDEEVVETESSAKKQQLDRLKSQKQQAPKAN</sequence>
<dbReference type="Proteomes" id="UP000494165">
    <property type="component" value="Unassembled WGS sequence"/>
</dbReference>
<evidence type="ECO:0000256" key="1">
    <source>
        <dbReference type="SAM" id="MobiDB-lite"/>
    </source>
</evidence>
<evidence type="ECO:0000313" key="3">
    <source>
        <dbReference type="EMBL" id="CAB3385371.1"/>
    </source>
</evidence>
<dbReference type="EMBL" id="CADEPI010000408">
    <property type="protein sequence ID" value="CAB3385371.1"/>
    <property type="molecule type" value="Genomic_DNA"/>
</dbReference>
<dbReference type="AlphaFoldDB" id="A0A8S1DWE6"/>
<keyword evidence="4" id="KW-1185">Reference proteome</keyword>
<feature type="chain" id="PRO_5035949292" evidence="2">
    <location>
        <begin position="21"/>
        <end position="135"/>
    </location>
</feature>
<gene>
    <name evidence="3" type="ORF">CLODIP_2_CD01103</name>
</gene>
<organism evidence="3 4">
    <name type="scientific">Cloeon dipterum</name>
    <dbReference type="NCBI Taxonomy" id="197152"/>
    <lineage>
        <taxon>Eukaryota</taxon>
        <taxon>Metazoa</taxon>
        <taxon>Ecdysozoa</taxon>
        <taxon>Arthropoda</taxon>
        <taxon>Hexapoda</taxon>
        <taxon>Insecta</taxon>
        <taxon>Pterygota</taxon>
        <taxon>Palaeoptera</taxon>
        <taxon>Ephemeroptera</taxon>
        <taxon>Pisciforma</taxon>
        <taxon>Baetidae</taxon>
        <taxon>Cloeon</taxon>
    </lineage>
</organism>
<evidence type="ECO:0000256" key="2">
    <source>
        <dbReference type="SAM" id="SignalP"/>
    </source>
</evidence>
<comment type="caution">
    <text evidence="3">The sequence shown here is derived from an EMBL/GenBank/DDBJ whole genome shotgun (WGS) entry which is preliminary data.</text>
</comment>
<accession>A0A8S1DWE6</accession>
<protein>
    <submittedName>
        <fullName evidence="3">Uncharacterized protein</fullName>
    </submittedName>
</protein>
<proteinExistence type="predicted"/>
<evidence type="ECO:0000313" key="4">
    <source>
        <dbReference type="Proteomes" id="UP000494165"/>
    </source>
</evidence>
<keyword evidence="2" id="KW-0732">Signal</keyword>
<reference evidence="3 4" key="1">
    <citation type="submission" date="2020-04" db="EMBL/GenBank/DDBJ databases">
        <authorList>
            <person name="Alioto T."/>
            <person name="Alioto T."/>
            <person name="Gomez Garrido J."/>
        </authorList>
    </citation>
    <scope>NUCLEOTIDE SEQUENCE [LARGE SCALE GENOMIC DNA]</scope>
</reference>
<feature type="signal peptide" evidence="2">
    <location>
        <begin position="1"/>
        <end position="20"/>
    </location>
</feature>
<feature type="compositionally biased region" description="Basic and acidic residues" evidence="1">
    <location>
        <begin position="114"/>
        <end position="125"/>
    </location>
</feature>